<keyword evidence="3" id="KW-1185">Reference proteome</keyword>
<dbReference type="Gene3D" id="1.10.10.10">
    <property type="entry name" value="Winged helix-like DNA-binding domain superfamily/Winged helix DNA-binding domain"/>
    <property type="match status" value="1"/>
</dbReference>
<dbReference type="InterPro" id="IPR011990">
    <property type="entry name" value="TPR-like_helical_dom_sf"/>
</dbReference>
<reference evidence="2 3" key="1">
    <citation type="journal article" date="2019" name="Int. J. Syst. Evol. Microbiol.">
        <title>The Global Catalogue of Microorganisms (GCM) 10K type strain sequencing project: providing services to taxonomists for standard genome sequencing and annotation.</title>
        <authorList>
            <consortium name="The Broad Institute Genomics Platform"/>
            <consortium name="The Broad Institute Genome Sequencing Center for Infectious Disease"/>
            <person name="Wu L."/>
            <person name="Ma J."/>
        </authorList>
    </citation>
    <scope>NUCLEOTIDE SEQUENCE [LARGE SCALE GENOMIC DNA]</scope>
    <source>
        <strain evidence="2 3">JCM 16013</strain>
    </source>
</reference>
<dbReference type="PANTHER" id="PTHR47691:SF3">
    <property type="entry name" value="HTH-TYPE TRANSCRIPTIONAL REGULATOR RV0890C-RELATED"/>
    <property type="match status" value="1"/>
</dbReference>
<dbReference type="SUPFAM" id="SSF48452">
    <property type="entry name" value="TPR-like"/>
    <property type="match status" value="1"/>
</dbReference>
<dbReference type="EMBL" id="BAAAQM010000002">
    <property type="protein sequence ID" value="GAA1953001.1"/>
    <property type="molecule type" value="Genomic_DNA"/>
</dbReference>
<feature type="repeat" description="TPR" evidence="1">
    <location>
        <begin position="589"/>
        <end position="622"/>
    </location>
</feature>
<name>A0ABN2QII4_9ACTN</name>
<dbReference type="Gene3D" id="3.40.50.300">
    <property type="entry name" value="P-loop containing nucleotide triphosphate hydrolases"/>
    <property type="match status" value="1"/>
</dbReference>
<dbReference type="InterPro" id="IPR027417">
    <property type="entry name" value="P-loop_NTPase"/>
</dbReference>
<dbReference type="InterPro" id="IPR019734">
    <property type="entry name" value="TPR_rpt"/>
</dbReference>
<organism evidence="2 3">
    <name type="scientific">Catenulispora subtropica</name>
    <dbReference type="NCBI Taxonomy" id="450798"/>
    <lineage>
        <taxon>Bacteria</taxon>
        <taxon>Bacillati</taxon>
        <taxon>Actinomycetota</taxon>
        <taxon>Actinomycetes</taxon>
        <taxon>Catenulisporales</taxon>
        <taxon>Catenulisporaceae</taxon>
        <taxon>Catenulispora</taxon>
    </lineage>
</organism>
<dbReference type="Proteomes" id="UP001499854">
    <property type="component" value="Unassembled WGS sequence"/>
</dbReference>
<evidence type="ECO:0000256" key="1">
    <source>
        <dbReference type="PROSITE-ProRule" id="PRU00339"/>
    </source>
</evidence>
<evidence type="ECO:0000313" key="2">
    <source>
        <dbReference type="EMBL" id="GAA1953001.1"/>
    </source>
</evidence>
<sequence>MADSAIAVAPDPSAAADLAEFIEQLRLLRAYAGNPSFRVLAKRVGPLLRPPQELTHSTVSDAFDPTRRRLNQELVAAIVQALGVPEDRVAVWRAACVRAHAAGRPAGTAGVFRQLPAELATFTGRQEQLAALLALADQVDGADQADRADQADQIDGAAAGAGHPAGPRTVVVAAIEGMAGVGKTQLAIRTAHELVRAGRFADVQLYVNLRGFDADAAPADPAEVLDSFLRQLEVPARQIPAGRAERAAMFRDRIAGRAALIVLDNAADEAQIADLIPAGPRCLVLATSRRSLAGLDGAHLFRLDVFPPHEALDLLGRVVGAQRVAAEPEAAEEVVRRCGLLPLAVALAAARLRSRPAWGLARLAAYLRDSGLDAVRAGGRELRPVFELSYRDLPPRTARAFRLLSLHPGRGFTPGAVAALAGTSEADARTVLEVLLDENLVEQRTADRYELHDLLHAFALERVATDEDEPARAEAVARLLSWYLHTAENVSRAVETRRLLETVDPRPDEPEPPHFATALDAMAWYDAERENLSGVVAHAAATGHHAIALRLPVVLLGCYQLRKDWPRWRAGYEAGLASAREVGDRAAESRLLNGLGLVLFDVRAYEQAIDVYTEALALAEELDNRPQVASILGNIGDCHCWLGDLTTAETVIKQSLEIFYELGNPQNLASSLCNYGVLLHEAERDDEAHATYTEALAASRAAGNRRYEAIIAFNRAEVCVALDRPADAEEDYRLALKAAQEAGDRPTEAETLRSLARLLAAHDRPAEALTALTEALTLLEALGSPEAAAVREELAALTPSQG</sequence>
<gene>
    <name evidence="2" type="ORF">GCM10009838_05250</name>
</gene>
<dbReference type="RefSeq" id="WP_344655262.1">
    <property type="nucleotide sequence ID" value="NZ_BAAAQM010000002.1"/>
</dbReference>
<dbReference type="Gene3D" id="1.10.8.430">
    <property type="entry name" value="Helical domain of apoptotic protease-activating factors"/>
    <property type="match status" value="1"/>
</dbReference>
<dbReference type="InterPro" id="IPR042197">
    <property type="entry name" value="Apaf_helical"/>
</dbReference>
<dbReference type="SUPFAM" id="SSF52540">
    <property type="entry name" value="P-loop containing nucleoside triphosphate hydrolases"/>
    <property type="match status" value="1"/>
</dbReference>
<protein>
    <submittedName>
        <fullName evidence="2">XRE family transcriptional regulator</fullName>
    </submittedName>
</protein>
<proteinExistence type="predicted"/>
<dbReference type="Pfam" id="PF13424">
    <property type="entry name" value="TPR_12"/>
    <property type="match status" value="2"/>
</dbReference>
<dbReference type="PRINTS" id="PR00364">
    <property type="entry name" value="DISEASERSIST"/>
</dbReference>
<keyword evidence="1" id="KW-0802">TPR repeat</keyword>
<dbReference type="SMART" id="SM00028">
    <property type="entry name" value="TPR"/>
    <property type="match status" value="5"/>
</dbReference>
<dbReference type="PROSITE" id="PS50005">
    <property type="entry name" value="TPR"/>
    <property type="match status" value="1"/>
</dbReference>
<dbReference type="PANTHER" id="PTHR47691">
    <property type="entry name" value="REGULATOR-RELATED"/>
    <property type="match status" value="1"/>
</dbReference>
<comment type="caution">
    <text evidence="2">The sequence shown here is derived from an EMBL/GenBank/DDBJ whole genome shotgun (WGS) entry which is preliminary data.</text>
</comment>
<evidence type="ECO:0000313" key="3">
    <source>
        <dbReference type="Proteomes" id="UP001499854"/>
    </source>
</evidence>
<dbReference type="Gene3D" id="1.25.40.10">
    <property type="entry name" value="Tetratricopeptide repeat domain"/>
    <property type="match status" value="1"/>
</dbReference>
<dbReference type="InterPro" id="IPR036388">
    <property type="entry name" value="WH-like_DNA-bd_sf"/>
</dbReference>
<accession>A0ABN2QII4</accession>